<keyword evidence="1" id="KW-0472">Membrane</keyword>
<organism evidence="2 3">
    <name type="scientific">Microcystis novacekii Mn_MB_F_20050700_S1D</name>
    <dbReference type="NCBI Taxonomy" id="2486266"/>
    <lineage>
        <taxon>Bacteria</taxon>
        <taxon>Bacillati</taxon>
        <taxon>Cyanobacteriota</taxon>
        <taxon>Cyanophyceae</taxon>
        <taxon>Oscillatoriophycideae</taxon>
        <taxon>Chroococcales</taxon>
        <taxon>Microcystaceae</taxon>
        <taxon>Microcystis</taxon>
    </lineage>
</organism>
<feature type="transmembrane region" description="Helical" evidence="1">
    <location>
        <begin position="29"/>
        <end position="47"/>
    </location>
</feature>
<dbReference type="Proteomes" id="UP000319191">
    <property type="component" value="Unassembled WGS sequence"/>
</dbReference>
<dbReference type="EMBL" id="SFAV01000144">
    <property type="protein sequence ID" value="TRU88220.1"/>
    <property type="molecule type" value="Genomic_DNA"/>
</dbReference>
<evidence type="ECO:0000256" key="1">
    <source>
        <dbReference type="SAM" id="Phobius"/>
    </source>
</evidence>
<sequence>AGDGLKCLYSTDAAQVGQSVTVEARKGKAVLITVPAAGFVIFENIAVPDRMKYSRSFAE</sequence>
<proteinExistence type="predicted"/>
<feature type="non-terminal residue" evidence="2">
    <location>
        <position position="1"/>
    </location>
</feature>
<keyword evidence="1" id="KW-0812">Transmembrane</keyword>
<protein>
    <submittedName>
        <fullName evidence="2">Uncharacterized protein</fullName>
    </submittedName>
</protein>
<name>A0A552IXM4_9CHRO</name>
<gene>
    <name evidence="2" type="ORF">EWV54_10915</name>
</gene>
<accession>A0A552IXM4</accession>
<evidence type="ECO:0000313" key="3">
    <source>
        <dbReference type="Proteomes" id="UP000319191"/>
    </source>
</evidence>
<comment type="caution">
    <text evidence="2">The sequence shown here is derived from an EMBL/GenBank/DDBJ whole genome shotgun (WGS) entry which is preliminary data.</text>
</comment>
<dbReference type="AlphaFoldDB" id="A0A552IXM4"/>
<reference evidence="2 3" key="1">
    <citation type="submission" date="2019-01" db="EMBL/GenBank/DDBJ databases">
        <title>Coherence of Microcystis species and biogeography revealed through population genomics.</title>
        <authorList>
            <person name="Perez-Carrascal O.M."/>
            <person name="Terrat Y."/>
            <person name="Giani A."/>
            <person name="Fortin N."/>
            <person name="Tromas N."/>
            <person name="Shapiro B.J."/>
        </authorList>
    </citation>
    <scope>NUCLEOTIDE SEQUENCE [LARGE SCALE GENOMIC DNA]</scope>
    <source>
        <strain evidence="2">Mn_MB_F_20050700_S1D</strain>
    </source>
</reference>
<keyword evidence="1" id="KW-1133">Transmembrane helix</keyword>
<evidence type="ECO:0000313" key="2">
    <source>
        <dbReference type="EMBL" id="TRU88220.1"/>
    </source>
</evidence>